<dbReference type="RefSeq" id="WP_199264307.1">
    <property type="nucleotide sequence ID" value="NZ_CP054140.1"/>
</dbReference>
<proteinExistence type="predicted"/>
<keyword evidence="2" id="KW-0238">DNA-binding</keyword>
<keyword evidence="1" id="KW-0732">Signal</keyword>
<sequence>MTNIRTTLLHAALVFLLAFPSLVLAKETKTAGPDPETAQVKSGETVLLGTVLETMNSNGYTYVYLDTKEGKTWVAVPETSVTTGESIACMPGIPMHNFTSNTLNRTFETIIFSPGLDKKHGNAQNVASDTSKTGKQENSFESALRTEMSSTKEHAGAIDTMGQSTGSAGAIVPSADLSIDKAVGPDSYSVAECFQQGKDLDGKTVHVRGKIMKISRMIMGKNWLHLQDGTGDAKKNHHDLVVTTTADVEEGKVVTIAGTLAFNRDFGAGYKYEVIVEDAKIEQ</sequence>
<feature type="signal peptide" evidence="1">
    <location>
        <begin position="1"/>
        <end position="25"/>
    </location>
</feature>
<dbReference type="GO" id="GO:0003677">
    <property type="term" value="F:DNA binding"/>
    <property type="evidence" value="ECO:0007669"/>
    <property type="project" value="UniProtKB-KW"/>
</dbReference>
<dbReference type="KEGG" id="dog:HP555_06195"/>
<reference evidence="2 3" key="1">
    <citation type="submission" date="2020-05" db="EMBL/GenBank/DDBJ databases">
        <title>Complete genome of Desulfobulbus oligotrophicus.</title>
        <authorList>
            <person name="Podar M."/>
        </authorList>
    </citation>
    <scope>NUCLEOTIDE SEQUENCE [LARGE SCALE GENOMIC DNA]</scope>
    <source>
        <strain evidence="2 3">Prop6</strain>
    </source>
</reference>
<evidence type="ECO:0000313" key="3">
    <source>
        <dbReference type="Proteomes" id="UP000596092"/>
    </source>
</evidence>
<dbReference type="AlphaFoldDB" id="A0A7T5VCR1"/>
<evidence type="ECO:0000313" key="2">
    <source>
        <dbReference type="EMBL" id="QQG65485.1"/>
    </source>
</evidence>
<name>A0A7T5VCR1_9BACT</name>
<accession>A0A7T5VCR1</accession>
<dbReference type="EMBL" id="CP054140">
    <property type="protein sequence ID" value="QQG65485.1"/>
    <property type="molecule type" value="Genomic_DNA"/>
</dbReference>
<keyword evidence="3" id="KW-1185">Reference proteome</keyword>
<feature type="chain" id="PRO_5032931203" evidence="1">
    <location>
        <begin position="26"/>
        <end position="283"/>
    </location>
</feature>
<gene>
    <name evidence="2" type="ORF">HP555_06195</name>
</gene>
<evidence type="ECO:0000256" key="1">
    <source>
        <dbReference type="SAM" id="SignalP"/>
    </source>
</evidence>
<protein>
    <submittedName>
        <fullName evidence="2">DNA-binding protein</fullName>
    </submittedName>
</protein>
<dbReference type="Proteomes" id="UP000596092">
    <property type="component" value="Chromosome"/>
</dbReference>
<organism evidence="2 3">
    <name type="scientific">Desulfobulbus oligotrophicus</name>
    <dbReference type="NCBI Taxonomy" id="1909699"/>
    <lineage>
        <taxon>Bacteria</taxon>
        <taxon>Pseudomonadati</taxon>
        <taxon>Thermodesulfobacteriota</taxon>
        <taxon>Desulfobulbia</taxon>
        <taxon>Desulfobulbales</taxon>
        <taxon>Desulfobulbaceae</taxon>
        <taxon>Desulfobulbus</taxon>
    </lineage>
</organism>